<dbReference type="Gene3D" id="3.10.620.30">
    <property type="match status" value="1"/>
</dbReference>
<keyword evidence="9" id="KW-0378">Hydrolase</keyword>
<dbReference type="Pfam" id="PF04721">
    <property type="entry name" value="PAW"/>
    <property type="match status" value="1"/>
</dbReference>
<dbReference type="SMART" id="SM00613">
    <property type="entry name" value="PAW"/>
    <property type="match status" value="1"/>
</dbReference>
<keyword evidence="8" id="KW-0479">Metal-binding</keyword>
<dbReference type="EC" id="3.5.1.52" evidence="5"/>
<dbReference type="PROSITE" id="PS51398">
    <property type="entry name" value="PAW"/>
    <property type="match status" value="1"/>
</dbReference>
<protein>
    <recommendedName>
        <fullName evidence="6">Peptide-N(4)-(N-acetyl-beta-glucosaminyl)asparagine amidase</fullName>
        <ecNumber evidence="5">3.5.1.52</ecNumber>
    </recommendedName>
    <alternativeName>
        <fullName evidence="12">Peptide:N-glycanase</fullName>
    </alternativeName>
</protein>
<evidence type="ECO:0000256" key="10">
    <source>
        <dbReference type="ARBA" id="ARBA00022833"/>
    </source>
</evidence>
<dbReference type="InterPro" id="IPR018997">
    <property type="entry name" value="PUB_domain"/>
</dbReference>
<reference evidence="16 17" key="1">
    <citation type="submission" date="2023-03" db="EMBL/GenBank/DDBJ databases">
        <title>High-quality genome of Scylla paramamosain provides insights in environmental adaptation.</title>
        <authorList>
            <person name="Zhang L."/>
        </authorList>
    </citation>
    <scope>NUCLEOTIDE SEQUENCE [LARGE SCALE GENOMIC DNA]</scope>
    <source>
        <strain evidence="16">LZ_2023a</strain>
        <tissue evidence="16">Muscle</tissue>
    </source>
</reference>
<evidence type="ECO:0000256" key="1">
    <source>
        <dbReference type="ARBA" id="ARBA00001650"/>
    </source>
</evidence>
<comment type="cofactor">
    <cofactor evidence="2">
        <name>Zn(2+)</name>
        <dbReference type="ChEBI" id="CHEBI:29105"/>
    </cofactor>
</comment>
<evidence type="ECO:0000259" key="15">
    <source>
        <dbReference type="PROSITE" id="PS51398"/>
    </source>
</evidence>
<evidence type="ECO:0000313" key="16">
    <source>
        <dbReference type="EMBL" id="KAK8385568.1"/>
    </source>
</evidence>
<dbReference type="InterPro" id="IPR038765">
    <property type="entry name" value="Papain-like_cys_pep_sf"/>
</dbReference>
<dbReference type="InterPro" id="IPR050883">
    <property type="entry name" value="PNGase"/>
</dbReference>
<dbReference type="InterPro" id="IPR008979">
    <property type="entry name" value="Galactose-bd-like_sf"/>
</dbReference>
<dbReference type="SMART" id="SM00580">
    <property type="entry name" value="PUG"/>
    <property type="match status" value="1"/>
</dbReference>
<dbReference type="EMBL" id="JARAKH010000032">
    <property type="protein sequence ID" value="KAK8385574.1"/>
    <property type="molecule type" value="Genomic_DNA"/>
</dbReference>
<feature type="compositionally biased region" description="Basic and acidic residues" evidence="14">
    <location>
        <begin position="20"/>
        <end position="39"/>
    </location>
</feature>
<accession>A0AAW0TE54</accession>
<evidence type="ECO:0000256" key="7">
    <source>
        <dbReference type="ARBA" id="ARBA00022490"/>
    </source>
</evidence>
<dbReference type="AlphaFoldDB" id="A0AAW0TE54"/>
<comment type="function">
    <text evidence="11">Specifically deglycosylates the denatured form of N-linked glycoproteins in the cytoplasm and assists their proteasome-mediated degradation. Cleaves the beta-aspartyl-glucosamine (GlcNAc) of the glycan and the amide side chain of Asn, converting Asn to Asp. Prefers proteins containing high-mannose over those bearing complex type oligosaccharides. Can recognize misfolded proteins in the endoplasmic reticulum that are exported to the cytosol to be destroyed and deglycosylate them, while it has no activity toward native proteins. Deglycosylation is a prerequisite for subsequent proteasome-mediated degradation of some, but not all, misfolded glycoproteins.</text>
</comment>
<dbReference type="SUPFAM" id="SSF49785">
    <property type="entry name" value="Galactose-binding domain-like"/>
    <property type="match status" value="1"/>
</dbReference>
<dbReference type="PANTHER" id="PTHR12143:SF19">
    <property type="entry name" value="PEPTIDE-N(4)-(N-ACETYL-BETA-GLUCOSAMINYL)ASPARAGINE AMIDASE"/>
    <property type="match status" value="1"/>
</dbReference>
<evidence type="ECO:0000256" key="8">
    <source>
        <dbReference type="ARBA" id="ARBA00022723"/>
    </source>
</evidence>
<dbReference type="Proteomes" id="UP001487740">
    <property type="component" value="Unassembled WGS sequence"/>
</dbReference>
<dbReference type="SUPFAM" id="SSF54001">
    <property type="entry name" value="Cysteine proteinases"/>
    <property type="match status" value="1"/>
</dbReference>
<evidence type="ECO:0000256" key="4">
    <source>
        <dbReference type="ARBA" id="ARBA00009390"/>
    </source>
</evidence>
<evidence type="ECO:0000256" key="13">
    <source>
        <dbReference type="PROSITE-ProRule" id="PRU00731"/>
    </source>
</evidence>
<evidence type="ECO:0000313" key="17">
    <source>
        <dbReference type="Proteomes" id="UP001487740"/>
    </source>
</evidence>
<gene>
    <name evidence="16" type="ORF">O3P69_016384</name>
</gene>
<dbReference type="GO" id="GO:0046872">
    <property type="term" value="F:metal ion binding"/>
    <property type="evidence" value="ECO:0007669"/>
    <property type="project" value="UniProtKB-KW"/>
</dbReference>
<dbReference type="InterPro" id="IPR006588">
    <property type="entry name" value="Peptide_N_glycanase_PAW_dom"/>
</dbReference>
<dbReference type="GO" id="GO:0000224">
    <property type="term" value="F:peptide-N4-(N-acetyl-beta-glucosaminyl)asparagine amidase activity"/>
    <property type="evidence" value="ECO:0007669"/>
    <property type="project" value="UniProtKB-EC"/>
</dbReference>
<dbReference type="Pfam" id="PF01841">
    <property type="entry name" value="Transglut_core"/>
    <property type="match status" value="1"/>
</dbReference>
<comment type="catalytic activity">
    <reaction evidence="1">
        <text>Hydrolysis of an N(4)-(acetyl-beta-D-glucosaminyl)asparagine residue in which the glucosamine residue may be further glycosylated, to yield a (substituted) N-acetyl-beta-D-glucosaminylamine and a peptide containing an aspartate residue.</text>
        <dbReference type="EC" id="3.5.1.52"/>
    </reaction>
</comment>
<name>A0AAW0TE54_SCYPA</name>
<feature type="domain" description="PAW" evidence="15">
    <location>
        <begin position="461"/>
        <end position="661"/>
    </location>
</feature>
<evidence type="ECO:0000256" key="11">
    <source>
        <dbReference type="ARBA" id="ARBA00024870"/>
    </source>
</evidence>
<dbReference type="Gene3D" id="2.60.120.1020">
    <property type="entry name" value="Peptide N glycanase, PAW domain"/>
    <property type="match status" value="1"/>
</dbReference>
<sequence length="661" mass="75555">MNCRVTVIYRQKKRMNNNRCSDRKEGDVKKGRQDIKEGGPPHSLPVMTELSSCVESLLENDPELAEGAVDVLMKISDNILKDPKNEKFRAVNLNSNAVERKLLPAVGALEVLFLMGFEEAGDKLILPQSDPLDNLRLYREQLMHLKTDHLKKAACGTQQQSTVNTLPVLMASETEVKSNLVSNFERVLVYESPALQEKARQLLPEQRLHELARNTLSSINKDIGEKEKPLDFQDCLLIQLLEWFKNSFFTWFDCPSCPMCHKNMTMVGSLPPTEDDLVWGGSRVEGYACSSCNTSERFARYNHPGKLLETRRGRCGEWANCFTLLCRTLGMDARYVLDFTDHVWTEVYSQSQGRWLHADCCENKLDSPLMYECGWGKKLTYIFAFSKDEVVDVTWRYTSKQKEVMKRRNKCREKWLVSTLLNMNKKRQETYAPTRKNFLELRLVAETAQFLGQNHTVKESEKQGRSSGSLAWRLSRGETQAASVSGYTFHINSSEEMKKEFVVKYSPAQDQYIRLNAEEAIPKGWQSGVNAAKNISRKREADWKMVYLCRTEGSPEGEVSWVFDWSHTNLKVTSALVVFQHTTYEDGCVDWQLCTGDVCVSGPKEGVLELTKDVLERGAKKLELSAVLTKGQGDVAWQHAQLFRQPDSSTEFPFYVRLRFG</sequence>
<comment type="caution">
    <text evidence="16">The sequence shown here is derived from an EMBL/GenBank/DDBJ whole genome shotgun (WGS) entry which is preliminary data.</text>
</comment>
<keyword evidence="7" id="KW-0963">Cytoplasm</keyword>
<keyword evidence="17" id="KW-1185">Reference proteome</keyword>
<dbReference type="GO" id="GO:0005634">
    <property type="term" value="C:nucleus"/>
    <property type="evidence" value="ECO:0007669"/>
    <property type="project" value="TreeGrafter"/>
</dbReference>
<dbReference type="InterPro" id="IPR002931">
    <property type="entry name" value="Transglutaminase-like"/>
</dbReference>
<dbReference type="SMART" id="SM00460">
    <property type="entry name" value="TGc"/>
    <property type="match status" value="1"/>
</dbReference>
<dbReference type="EMBL" id="JARAKH010000032">
    <property type="protein sequence ID" value="KAK8385568.1"/>
    <property type="molecule type" value="Genomic_DNA"/>
</dbReference>
<evidence type="ECO:0000256" key="6">
    <source>
        <dbReference type="ARBA" id="ARBA00018546"/>
    </source>
</evidence>
<dbReference type="SUPFAM" id="SSF143503">
    <property type="entry name" value="PUG domain-like"/>
    <property type="match status" value="1"/>
</dbReference>
<dbReference type="Gene3D" id="2.20.25.10">
    <property type="match status" value="1"/>
</dbReference>
<dbReference type="InterPro" id="IPR036339">
    <property type="entry name" value="PUB-like_dom_sf"/>
</dbReference>
<proteinExistence type="inferred from homology"/>
<dbReference type="Pfam" id="PF09409">
    <property type="entry name" value="PUB"/>
    <property type="match status" value="1"/>
</dbReference>
<dbReference type="GO" id="GO:0005829">
    <property type="term" value="C:cytosol"/>
    <property type="evidence" value="ECO:0007669"/>
    <property type="project" value="TreeGrafter"/>
</dbReference>
<dbReference type="GO" id="GO:0006516">
    <property type="term" value="P:glycoprotein catabolic process"/>
    <property type="evidence" value="ECO:0007669"/>
    <property type="project" value="InterPro"/>
</dbReference>
<keyword evidence="10" id="KW-0862">Zinc</keyword>
<comment type="similarity">
    <text evidence="4 13">Belongs to the transglutaminase-like superfamily. PNGase family.</text>
</comment>
<evidence type="ECO:0000256" key="2">
    <source>
        <dbReference type="ARBA" id="ARBA00001947"/>
    </source>
</evidence>
<evidence type="ECO:0000256" key="5">
    <source>
        <dbReference type="ARBA" id="ARBA00012158"/>
    </source>
</evidence>
<evidence type="ECO:0000256" key="3">
    <source>
        <dbReference type="ARBA" id="ARBA00004496"/>
    </source>
</evidence>
<evidence type="ECO:0000256" key="9">
    <source>
        <dbReference type="ARBA" id="ARBA00022801"/>
    </source>
</evidence>
<feature type="region of interest" description="Disordered" evidence="14">
    <location>
        <begin position="18"/>
        <end position="44"/>
    </location>
</feature>
<dbReference type="InterPro" id="IPR038680">
    <property type="entry name" value="PAW_sf"/>
</dbReference>
<evidence type="ECO:0000256" key="12">
    <source>
        <dbReference type="ARBA" id="ARBA00032901"/>
    </source>
</evidence>
<comment type="subcellular location">
    <subcellularLocation>
        <location evidence="3">Cytoplasm</location>
    </subcellularLocation>
</comment>
<organism evidence="16 17">
    <name type="scientific">Scylla paramamosain</name>
    <name type="common">Mud crab</name>
    <dbReference type="NCBI Taxonomy" id="85552"/>
    <lineage>
        <taxon>Eukaryota</taxon>
        <taxon>Metazoa</taxon>
        <taxon>Ecdysozoa</taxon>
        <taxon>Arthropoda</taxon>
        <taxon>Crustacea</taxon>
        <taxon>Multicrustacea</taxon>
        <taxon>Malacostraca</taxon>
        <taxon>Eumalacostraca</taxon>
        <taxon>Eucarida</taxon>
        <taxon>Decapoda</taxon>
        <taxon>Pleocyemata</taxon>
        <taxon>Brachyura</taxon>
        <taxon>Eubrachyura</taxon>
        <taxon>Portunoidea</taxon>
        <taxon>Portunidae</taxon>
        <taxon>Portuninae</taxon>
        <taxon>Scylla</taxon>
    </lineage>
</organism>
<evidence type="ECO:0000256" key="14">
    <source>
        <dbReference type="SAM" id="MobiDB-lite"/>
    </source>
</evidence>
<dbReference type="PANTHER" id="PTHR12143">
    <property type="entry name" value="PEPTIDE N-GLYCANASE PNGASE -RELATED"/>
    <property type="match status" value="1"/>
</dbReference>
<dbReference type="Gene3D" id="1.20.58.2190">
    <property type="match status" value="1"/>
</dbReference>